<accession>A0A318TWR1</accession>
<gene>
    <name evidence="1" type="ORF">BJ095_10152</name>
</gene>
<proteinExistence type="predicted"/>
<evidence type="ECO:0000313" key="2">
    <source>
        <dbReference type="Proteomes" id="UP000247416"/>
    </source>
</evidence>
<dbReference type="OrthoDB" id="2454090at2"/>
<comment type="caution">
    <text evidence="1">The sequence shown here is derived from an EMBL/GenBank/DDBJ whole genome shotgun (WGS) entry which is preliminary data.</text>
</comment>
<evidence type="ECO:0000313" key="1">
    <source>
        <dbReference type="EMBL" id="PYF08833.1"/>
    </source>
</evidence>
<dbReference type="AlphaFoldDB" id="A0A318TWR1"/>
<reference evidence="1 2" key="1">
    <citation type="submission" date="2018-06" db="EMBL/GenBank/DDBJ databases">
        <title>Genomic Encyclopedia of Archaeal and Bacterial Type Strains, Phase II (KMG-II): from individual species to whole genera.</title>
        <authorList>
            <person name="Goeker M."/>
        </authorList>
    </citation>
    <scope>NUCLEOTIDE SEQUENCE [LARGE SCALE GENOMIC DNA]</scope>
    <source>
        <strain evidence="1 2">KACC 16626</strain>
    </source>
</reference>
<protein>
    <submittedName>
        <fullName evidence="1">Uncharacterized protein</fullName>
    </submittedName>
</protein>
<name>A0A318TWR1_9BACL</name>
<organism evidence="1 2">
    <name type="scientific">Ureibacillus chungkukjangi</name>
    <dbReference type="NCBI Taxonomy" id="1202712"/>
    <lineage>
        <taxon>Bacteria</taxon>
        <taxon>Bacillati</taxon>
        <taxon>Bacillota</taxon>
        <taxon>Bacilli</taxon>
        <taxon>Bacillales</taxon>
        <taxon>Caryophanaceae</taxon>
        <taxon>Ureibacillus</taxon>
    </lineage>
</organism>
<dbReference type="EMBL" id="QJTJ01000001">
    <property type="protein sequence ID" value="PYF08833.1"/>
    <property type="molecule type" value="Genomic_DNA"/>
</dbReference>
<dbReference type="RefSeq" id="WP_107934581.1">
    <property type="nucleotide sequence ID" value="NZ_CP085009.1"/>
</dbReference>
<keyword evidence="2" id="KW-1185">Reference proteome</keyword>
<dbReference type="Proteomes" id="UP000247416">
    <property type="component" value="Unassembled WGS sequence"/>
</dbReference>
<sequence>MSGIFELEYRGLNLLDEISSVEIAIDSLQKVIHIYDINQVVEPEFNFSTKQYQMCEGFYKMAKVLADKNFFQSENHKQAHWIDEVTWIFYGSRNSILKIVKDTIIEIPKEGLSSEKYNLVHGLYPKYVLRVL</sequence>